<feature type="region of interest" description="Disordered" evidence="9">
    <location>
        <begin position="269"/>
        <end position="305"/>
    </location>
</feature>
<dbReference type="PROSITE" id="PS00108">
    <property type="entry name" value="PROTEIN_KINASE_ST"/>
    <property type="match status" value="1"/>
</dbReference>
<evidence type="ECO:0000256" key="5">
    <source>
        <dbReference type="ARBA" id="ARBA00022777"/>
    </source>
</evidence>
<feature type="domain" description="Protein kinase" evidence="10">
    <location>
        <begin position="16"/>
        <end position="272"/>
    </location>
</feature>
<dbReference type="SUPFAM" id="SSF56112">
    <property type="entry name" value="Protein kinase-like (PK-like)"/>
    <property type="match status" value="1"/>
</dbReference>
<evidence type="ECO:0000256" key="7">
    <source>
        <dbReference type="ARBA" id="ARBA00047899"/>
    </source>
</evidence>
<dbReference type="SMART" id="SM00220">
    <property type="entry name" value="S_TKc"/>
    <property type="match status" value="1"/>
</dbReference>
<dbReference type="CDD" id="cd14014">
    <property type="entry name" value="STKc_PknB_like"/>
    <property type="match status" value="1"/>
</dbReference>
<evidence type="ECO:0000256" key="3">
    <source>
        <dbReference type="ARBA" id="ARBA00022679"/>
    </source>
</evidence>
<evidence type="ECO:0000256" key="8">
    <source>
        <dbReference type="ARBA" id="ARBA00048679"/>
    </source>
</evidence>
<keyword evidence="6" id="KW-0067">ATP-binding</keyword>
<dbReference type="AlphaFoldDB" id="A0A6J4M6S1"/>
<protein>
    <recommendedName>
        <fullName evidence="1">non-specific serine/threonine protein kinase</fullName>
        <ecNumber evidence="1">2.7.11.1</ecNumber>
    </recommendedName>
</protein>
<dbReference type="EMBL" id="CADCUE010000223">
    <property type="protein sequence ID" value="CAA9351683.1"/>
    <property type="molecule type" value="Genomic_DNA"/>
</dbReference>
<evidence type="ECO:0000259" key="10">
    <source>
        <dbReference type="PROSITE" id="PS50011"/>
    </source>
</evidence>
<evidence type="ECO:0000256" key="9">
    <source>
        <dbReference type="SAM" id="MobiDB-lite"/>
    </source>
</evidence>
<dbReference type="GO" id="GO:0005524">
    <property type="term" value="F:ATP binding"/>
    <property type="evidence" value="ECO:0007669"/>
    <property type="project" value="UniProtKB-KW"/>
</dbReference>
<dbReference type="InterPro" id="IPR000719">
    <property type="entry name" value="Prot_kinase_dom"/>
</dbReference>
<gene>
    <name evidence="11" type="ORF">AVDCRST_MAG16-2422</name>
</gene>
<dbReference type="PANTHER" id="PTHR43289:SF6">
    <property type="entry name" value="SERINE_THREONINE-PROTEIN KINASE NEKL-3"/>
    <property type="match status" value="1"/>
</dbReference>
<dbReference type="EC" id="2.7.11.1" evidence="1"/>
<proteinExistence type="predicted"/>
<dbReference type="InterPro" id="IPR008271">
    <property type="entry name" value="Ser/Thr_kinase_AS"/>
</dbReference>
<evidence type="ECO:0000256" key="1">
    <source>
        <dbReference type="ARBA" id="ARBA00012513"/>
    </source>
</evidence>
<comment type="catalytic activity">
    <reaction evidence="7">
        <text>L-threonyl-[protein] + ATP = O-phospho-L-threonyl-[protein] + ADP + H(+)</text>
        <dbReference type="Rhea" id="RHEA:46608"/>
        <dbReference type="Rhea" id="RHEA-COMP:11060"/>
        <dbReference type="Rhea" id="RHEA-COMP:11605"/>
        <dbReference type="ChEBI" id="CHEBI:15378"/>
        <dbReference type="ChEBI" id="CHEBI:30013"/>
        <dbReference type="ChEBI" id="CHEBI:30616"/>
        <dbReference type="ChEBI" id="CHEBI:61977"/>
        <dbReference type="ChEBI" id="CHEBI:456216"/>
        <dbReference type="EC" id="2.7.11.1"/>
    </reaction>
</comment>
<feature type="non-terminal residue" evidence="11">
    <location>
        <position position="305"/>
    </location>
</feature>
<dbReference type="PANTHER" id="PTHR43289">
    <property type="entry name" value="MITOGEN-ACTIVATED PROTEIN KINASE KINASE KINASE 20-RELATED"/>
    <property type="match status" value="1"/>
</dbReference>
<evidence type="ECO:0000313" key="11">
    <source>
        <dbReference type="EMBL" id="CAA9351683.1"/>
    </source>
</evidence>
<comment type="catalytic activity">
    <reaction evidence="8">
        <text>L-seryl-[protein] + ATP = O-phospho-L-seryl-[protein] + ADP + H(+)</text>
        <dbReference type="Rhea" id="RHEA:17989"/>
        <dbReference type="Rhea" id="RHEA-COMP:9863"/>
        <dbReference type="Rhea" id="RHEA-COMP:11604"/>
        <dbReference type="ChEBI" id="CHEBI:15378"/>
        <dbReference type="ChEBI" id="CHEBI:29999"/>
        <dbReference type="ChEBI" id="CHEBI:30616"/>
        <dbReference type="ChEBI" id="CHEBI:83421"/>
        <dbReference type="ChEBI" id="CHEBI:456216"/>
        <dbReference type="EC" id="2.7.11.1"/>
    </reaction>
</comment>
<reference evidence="11" key="1">
    <citation type="submission" date="2020-02" db="EMBL/GenBank/DDBJ databases">
        <authorList>
            <person name="Meier V. D."/>
        </authorList>
    </citation>
    <scope>NUCLEOTIDE SEQUENCE</scope>
    <source>
        <strain evidence="11">AVDCRST_MAG16</strain>
    </source>
</reference>
<name>A0A6J4M6S1_9ACTN</name>
<dbReference type="FunFam" id="3.30.200.20:FF:000035">
    <property type="entry name" value="Serine/threonine protein kinase Stk1"/>
    <property type="match status" value="1"/>
</dbReference>
<accession>A0A6J4M6S1</accession>
<evidence type="ECO:0000256" key="4">
    <source>
        <dbReference type="ARBA" id="ARBA00022741"/>
    </source>
</evidence>
<keyword evidence="5 11" id="KW-0418">Kinase</keyword>
<dbReference type="FunFam" id="1.10.510.10:FF:000021">
    <property type="entry name" value="Serine/threonine protein kinase"/>
    <property type="match status" value="1"/>
</dbReference>
<dbReference type="Pfam" id="PF00069">
    <property type="entry name" value="Pkinase"/>
    <property type="match status" value="1"/>
</dbReference>
<dbReference type="InterPro" id="IPR011009">
    <property type="entry name" value="Kinase-like_dom_sf"/>
</dbReference>
<keyword evidence="2" id="KW-0723">Serine/threonine-protein kinase</keyword>
<keyword evidence="4" id="KW-0547">Nucleotide-binding</keyword>
<evidence type="ECO:0000256" key="6">
    <source>
        <dbReference type="ARBA" id="ARBA00022840"/>
    </source>
</evidence>
<dbReference type="GO" id="GO:0004674">
    <property type="term" value="F:protein serine/threonine kinase activity"/>
    <property type="evidence" value="ECO:0007669"/>
    <property type="project" value="UniProtKB-KW"/>
</dbReference>
<sequence length="305" mass="31774">MSTPAGVVDGLLAGRYQLASRLAAGGMGEVWRARDLLLDRDVAVKTLRAELADDDDVRARFRAEARHAGRLSSPGIASVYDFGEADGVAWLVLELVDGESLASVLRREGRLGTDRTLDVVAQTAAALQAAHDAEVVHRDVKPGNLLVRPDGVVKVTDFGIASAAGAAHLTRTGQVVGTAGYLAPEQADGRAATAATDLYSLGVVAHECLAGTHPFPFDNPIAVLLAHLQTPPPELPADVPAPVADLVSRLLAKDPADRPTSARLVAAEAQALRRRGSSASPTPVAPRPEPAAPTSRTAPLPVLRP</sequence>
<dbReference type="GO" id="GO:0045717">
    <property type="term" value="P:negative regulation of fatty acid biosynthetic process"/>
    <property type="evidence" value="ECO:0007669"/>
    <property type="project" value="UniProtKB-ARBA"/>
</dbReference>
<dbReference type="Gene3D" id="3.30.200.20">
    <property type="entry name" value="Phosphorylase Kinase, domain 1"/>
    <property type="match status" value="1"/>
</dbReference>
<keyword evidence="3 11" id="KW-0808">Transferase</keyword>
<dbReference type="PROSITE" id="PS50011">
    <property type="entry name" value="PROTEIN_KINASE_DOM"/>
    <property type="match status" value="1"/>
</dbReference>
<evidence type="ECO:0000256" key="2">
    <source>
        <dbReference type="ARBA" id="ARBA00022527"/>
    </source>
</evidence>
<organism evidence="11">
    <name type="scientific">uncultured Frankineae bacterium</name>
    <dbReference type="NCBI Taxonomy" id="437475"/>
    <lineage>
        <taxon>Bacteria</taxon>
        <taxon>Bacillati</taxon>
        <taxon>Actinomycetota</taxon>
        <taxon>Actinomycetes</taxon>
        <taxon>Frankiales</taxon>
        <taxon>environmental samples</taxon>
    </lineage>
</organism>
<dbReference type="Gene3D" id="1.10.510.10">
    <property type="entry name" value="Transferase(Phosphotransferase) domain 1"/>
    <property type="match status" value="1"/>
</dbReference>